<evidence type="ECO:0000256" key="1">
    <source>
        <dbReference type="ARBA" id="ARBA00023242"/>
    </source>
</evidence>
<keyword evidence="1" id="KW-0539">Nucleus</keyword>
<dbReference type="OrthoDB" id="4137815at2759"/>
<dbReference type="InterPro" id="IPR036864">
    <property type="entry name" value="Zn2-C6_fun-type_DNA-bd_sf"/>
</dbReference>
<protein>
    <submittedName>
        <fullName evidence="2">Fungal transcriptional regulatory protein</fullName>
    </submittedName>
</protein>
<sequence>MIHESQVPRSCDRCYAVKERCEWTAGAVKCERCTRVGHMCESKRPIKRPGRPPAPFLQPPVKQAKVVTHTNTIEDSPAELIKDMIPSPLTSATVDASIWKTVLSTVEHLSQSDLALLDRAVHQDDFTQKLVIGPSFYEGHRQKLVYHLLSSRQIVLDGYLAFALSYGDKVQVNDSYKRAASALLTLRSLQVKSRLDITSCLMLGWQILHFVLKVGGGELLEICNQTLSLIKPHYISEKYFESAYFTFLTSLVFTETAECLIKTRMPTLRVDHPAASNQIDGCVGLCTGLLPHLYDLAVINVDMQKRSQTQDGAVADASDLQTKLEDIKLKIRDWKPHIPEDFCTKFTALEVSHMLCQTQVTQTAALLIIHRLQHPFGTEDGTASALASTILSHIDMTVHITGKTPMCVDLSLIVACLEVEDEGERAQRLRSFSSIGSYSGVFQDRIKSLITQVWAARRRRPTFYWYHLGDILSPFS</sequence>
<dbReference type="Proteomes" id="UP000078397">
    <property type="component" value="Unassembled WGS sequence"/>
</dbReference>
<proteinExistence type="predicted"/>
<evidence type="ECO:0000313" key="2">
    <source>
        <dbReference type="EMBL" id="OAQ71008.1"/>
    </source>
</evidence>
<dbReference type="RefSeq" id="XP_018147545.1">
    <property type="nucleotide sequence ID" value="XM_018282888.1"/>
</dbReference>
<name>A0A179G0L2_METCM</name>
<dbReference type="GO" id="GO:0008270">
    <property type="term" value="F:zinc ion binding"/>
    <property type="evidence" value="ECO:0007669"/>
    <property type="project" value="InterPro"/>
</dbReference>
<dbReference type="InterPro" id="IPR021858">
    <property type="entry name" value="Fun_TF"/>
</dbReference>
<dbReference type="GeneID" id="28846882"/>
<dbReference type="AlphaFoldDB" id="A0A179G0L2"/>
<reference evidence="2 3" key="1">
    <citation type="journal article" date="2016" name="PLoS Pathog.">
        <title>Biosynthesis of antibiotic leucinostatins in bio-control fungus Purpureocillium lilacinum and their inhibition on phytophthora revealed by genome mining.</title>
        <authorList>
            <person name="Wang G."/>
            <person name="Liu Z."/>
            <person name="Lin R."/>
            <person name="Li E."/>
            <person name="Mao Z."/>
            <person name="Ling J."/>
            <person name="Yang Y."/>
            <person name="Yin W.B."/>
            <person name="Xie B."/>
        </authorList>
    </citation>
    <scope>NUCLEOTIDE SEQUENCE [LARGE SCALE GENOMIC DNA]</scope>
    <source>
        <strain evidence="2">170</strain>
    </source>
</reference>
<comment type="caution">
    <text evidence="2">The sequence shown here is derived from an EMBL/GenBank/DDBJ whole genome shotgun (WGS) entry which is preliminary data.</text>
</comment>
<gene>
    <name evidence="2" type="ORF">VFPPC_03379</name>
</gene>
<evidence type="ECO:0000313" key="3">
    <source>
        <dbReference type="Proteomes" id="UP000078397"/>
    </source>
</evidence>
<dbReference type="GO" id="GO:0000981">
    <property type="term" value="F:DNA-binding transcription factor activity, RNA polymerase II-specific"/>
    <property type="evidence" value="ECO:0007669"/>
    <property type="project" value="InterPro"/>
</dbReference>
<accession>A0A179G0L2</accession>
<keyword evidence="3" id="KW-1185">Reference proteome</keyword>
<organism evidence="2 3">
    <name type="scientific">Pochonia chlamydosporia 170</name>
    <dbReference type="NCBI Taxonomy" id="1380566"/>
    <lineage>
        <taxon>Eukaryota</taxon>
        <taxon>Fungi</taxon>
        <taxon>Dikarya</taxon>
        <taxon>Ascomycota</taxon>
        <taxon>Pezizomycotina</taxon>
        <taxon>Sordariomycetes</taxon>
        <taxon>Hypocreomycetidae</taxon>
        <taxon>Hypocreales</taxon>
        <taxon>Clavicipitaceae</taxon>
        <taxon>Pochonia</taxon>
    </lineage>
</organism>
<dbReference type="EMBL" id="LSBJ02000002">
    <property type="protein sequence ID" value="OAQ71008.1"/>
    <property type="molecule type" value="Genomic_DNA"/>
</dbReference>
<dbReference type="STRING" id="1380566.A0A179G0L2"/>
<dbReference type="Pfam" id="PF11951">
    <property type="entry name" value="Fungal_trans_2"/>
    <property type="match status" value="1"/>
</dbReference>
<dbReference type="KEGG" id="pchm:VFPPC_03379"/>
<dbReference type="SUPFAM" id="SSF57701">
    <property type="entry name" value="Zn2/Cys6 DNA-binding domain"/>
    <property type="match status" value="1"/>
</dbReference>